<accession>A0A8H5ZFM1</accession>
<sequence length="86" mass="9776">MTRIIIDVVIDIGCPFCYVALKRIKRAIQTHQDRYTDDSIIVQWYPMILQPNAPKVSIDISTYIASVFGQEALDAKSECEQTLSRA</sequence>
<dbReference type="Pfam" id="PF01323">
    <property type="entry name" value="DSBA"/>
    <property type="match status" value="1"/>
</dbReference>
<dbReference type="InterPro" id="IPR001853">
    <property type="entry name" value="DSBA-like_thioredoxin_dom"/>
</dbReference>
<comment type="caution">
    <text evidence="2">The sequence shown here is derived from an EMBL/GenBank/DDBJ whole genome shotgun (WGS) entry which is preliminary data.</text>
</comment>
<dbReference type="AlphaFoldDB" id="A0A8H5ZFM1"/>
<dbReference type="EMBL" id="WNKQ01000014">
    <property type="protein sequence ID" value="KAF5846988.1"/>
    <property type="molecule type" value="Genomic_DNA"/>
</dbReference>
<dbReference type="GO" id="GO:0016491">
    <property type="term" value="F:oxidoreductase activity"/>
    <property type="evidence" value="ECO:0007669"/>
    <property type="project" value="InterPro"/>
</dbReference>
<gene>
    <name evidence="2" type="ORF">GGP41_003225</name>
</gene>
<dbReference type="SUPFAM" id="SSF52833">
    <property type="entry name" value="Thioredoxin-like"/>
    <property type="match status" value="1"/>
</dbReference>
<organism evidence="2 3">
    <name type="scientific">Cochliobolus sativus</name>
    <name type="common">Common root rot and spot blotch fungus</name>
    <name type="synonym">Bipolaris sorokiniana</name>
    <dbReference type="NCBI Taxonomy" id="45130"/>
    <lineage>
        <taxon>Eukaryota</taxon>
        <taxon>Fungi</taxon>
        <taxon>Dikarya</taxon>
        <taxon>Ascomycota</taxon>
        <taxon>Pezizomycotina</taxon>
        <taxon>Dothideomycetes</taxon>
        <taxon>Pleosporomycetidae</taxon>
        <taxon>Pleosporales</taxon>
        <taxon>Pleosporineae</taxon>
        <taxon>Pleosporaceae</taxon>
        <taxon>Bipolaris</taxon>
    </lineage>
</organism>
<dbReference type="Proteomes" id="UP000624244">
    <property type="component" value="Unassembled WGS sequence"/>
</dbReference>
<evidence type="ECO:0000259" key="1">
    <source>
        <dbReference type="Pfam" id="PF01323"/>
    </source>
</evidence>
<protein>
    <recommendedName>
        <fullName evidence="1">DSBA-like thioredoxin domain-containing protein</fullName>
    </recommendedName>
</protein>
<feature type="domain" description="DSBA-like thioredoxin" evidence="1">
    <location>
        <begin position="6"/>
        <end position="54"/>
    </location>
</feature>
<evidence type="ECO:0000313" key="3">
    <source>
        <dbReference type="Proteomes" id="UP000624244"/>
    </source>
</evidence>
<reference evidence="2" key="1">
    <citation type="submission" date="2019-11" db="EMBL/GenBank/DDBJ databases">
        <title>Bipolaris sorokiniana Genome sequencing.</title>
        <authorList>
            <person name="Wang H."/>
        </authorList>
    </citation>
    <scope>NUCLEOTIDE SEQUENCE</scope>
</reference>
<evidence type="ECO:0000313" key="2">
    <source>
        <dbReference type="EMBL" id="KAF5846988.1"/>
    </source>
</evidence>
<dbReference type="InterPro" id="IPR036249">
    <property type="entry name" value="Thioredoxin-like_sf"/>
</dbReference>
<proteinExistence type="predicted"/>
<name>A0A8H5ZFM1_COCSA</name>
<dbReference type="Gene3D" id="3.40.30.10">
    <property type="entry name" value="Glutaredoxin"/>
    <property type="match status" value="1"/>
</dbReference>